<dbReference type="EMBL" id="BATL01000052">
    <property type="protein sequence ID" value="GAD76777.1"/>
    <property type="molecule type" value="Genomic_DNA"/>
</dbReference>
<evidence type="ECO:0000313" key="2">
    <source>
        <dbReference type="Proteomes" id="UP000016567"/>
    </source>
</evidence>
<keyword evidence="2" id="KW-1185">Reference proteome</keyword>
<protein>
    <submittedName>
        <fullName evidence="1">Uncharacterized protein</fullName>
    </submittedName>
</protein>
<accession>U3AU65</accession>
<name>U3AU65_9VIBR</name>
<evidence type="ECO:0000313" key="1">
    <source>
        <dbReference type="EMBL" id="GAD76777.1"/>
    </source>
</evidence>
<sequence length="73" mass="7929">MVEKAAEVTLLSVSLVNSTSGVITNTSSPKLVAQAMEKSINSFPKGAIVFLNLLIPRRKYGISKNDDRSNQSY</sequence>
<dbReference type="AlphaFoldDB" id="U3AU65"/>
<organism evidence="1 2">
    <name type="scientific">Vibrio azureus NBRC 104587</name>
    <dbReference type="NCBI Taxonomy" id="1219077"/>
    <lineage>
        <taxon>Bacteria</taxon>
        <taxon>Pseudomonadati</taxon>
        <taxon>Pseudomonadota</taxon>
        <taxon>Gammaproteobacteria</taxon>
        <taxon>Vibrionales</taxon>
        <taxon>Vibrionaceae</taxon>
        <taxon>Vibrio</taxon>
    </lineage>
</organism>
<comment type="caution">
    <text evidence="1">The sequence shown here is derived from an EMBL/GenBank/DDBJ whole genome shotgun (WGS) entry which is preliminary data.</text>
</comment>
<gene>
    <name evidence="1" type="ORF">VAZ01S_052_00200</name>
</gene>
<reference evidence="1 2" key="1">
    <citation type="submission" date="2013-09" db="EMBL/GenBank/DDBJ databases">
        <title>Whole genome shotgun sequence of Vibrio azureus NBRC 104587.</title>
        <authorList>
            <person name="Isaki S."/>
            <person name="Hosoyama A."/>
            <person name="Numata M."/>
            <person name="Hashimoto M."/>
            <person name="Hosoyama Y."/>
            <person name="Tsuchikane K."/>
            <person name="Noguchi M."/>
            <person name="Hirakata S."/>
            <person name="Ichikawa N."/>
            <person name="Ohji S."/>
            <person name="Yamazoe A."/>
            <person name="Fujita N."/>
        </authorList>
    </citation>
    <scope>NUCLEOTIDE SEQUENCE [LARGE SCALE GENOMIC DNA]</scope>
    <source>
        <strain evidence="1 2">NBRC 104587</strain>
    </source>
</reference>
<dbReference type="STRING" id="1219077.VAZ01S_052_00200"/>
<proteinExistence type="predicted"/>
<dbReference type="Proteomes" id="UP000016567">
    <property type="component" value="Unassembled WGS sequence"/>
</dbReference>